<accession>A0ACB9GF69</accession>
<reference evidence="1 2" key="2">
    <citation type="journal article" date="2022" name="Mol. Ecol. Resour.">
        <title>The genomes of chicory, endive, great burdock and yacon provide insights into Asteraceae paleo-polyploidization history and plant inulin production.</title>
        <authorList>
            <person name="Fan W."/>
            <person name="Wang S."/>
            <person name="Wang H."/>
            <person name="Wang A."/>
            <person name="Jiang F."/>
            <person name="Liu H."/>
            <person name="Zhao H."/>
            <person name="Xu D."/>
            <person name="Zhang Y."/>
        </authorList>
    </citation>
    <scope>NUCLEOTIDE SEQUENCE [LARGE SCALE GENOMIC DNA]</scope>
    <source>
        <strain evidence="2">cv. Punajuju</strain>
        <tissue evidence="1">Leaves</tissue>
    </source>
</reference>
<evidence type="ECO:0000313" key="2">
    <source>
        <dbReference type="Proteomes" id="UP001055811"/>
    </source>
</evidence>
<keyword evidence="2" id="KW-1185">Reference proteome</keyword>
<dbReference type="Proteomes" id="UP001055811">
    <property type="component" value="Linkage Group LG02"/>
</dbReference>
<comment type="caution">
    <text evidence="1">The sequence shown here is derived from an EMBL/GenBank/DDBJ whole genome shotgun (WGS) entry which is preliminary data.</text>
</comment>
<evidence type="ECO:0000313" key="1">
    <source>
        <dbReference type="EMBL" id="KAI3782027.1"/>
    </source>
</evidence>
<gene>
    <name evidence="1" type="ORF">L2E82_12058</name>
</gene>
<protein>
    <submittedName>
        <fullName evidence="1">Uncharacterized protein</fullName>
    </submittedName>
</protein>
<sequence length="190" mass="22447">MVRPRDFEANDWKEFYQMSDDLKQFFKHVRHPSYSERRAVFEDCKIYPQRGIKLIDLRTTSIPDTVNQRGWTHFVQTPEPNDPTVVRDFYVAMRPPVYNKYHTVRVRGVPVKIGPAEIWKYLQIQPPHNIAFTDGFETRPILEDANGELAASLRRDGNYKWIPGKKNFTTKASTLTRYLDNFHRAQHHSL</sequence>
<dbReference type="EMBL" id="CM042010">
    <property type="protein sequence ID" value="KAI3782027.1"/>
    <property type="molecule type" value="Genomic_DNA"/>
</dbReference>
<name>A0ACB9GF69_CICIN</name>
<organism evidence="1 2">
    <name type="scientific">Cichorium intybus</name>
    <name type="common">Chicory</name>
    <dbReference type="NCBI Taxonomy" id="13427"/>
    <lineage>
        <taxon>Eukaryota</taxon>
        <taxon>Viridiplantae</taxon>
        <taxon>Streptophyta</taxon>
        <taxon>Embryophyta</taxon>
        <taxon>Tracheophyta</taxon>
        <taxon>Spermatophyta</taxon>
        <taxon>Magnoliopsida</taxon>
        <taxon>eudicotyledons</taxon>
        <taxon>Gunneridae</taxon>
        <taxon>Pentapetalae</taxon>
        <taxon>asterids</taxon>
        <taxon>campanulids</taxon>
        <taxon>Asterales</taxon>
        <taxon>Asteraceae</taxon>
        <taxon>Cichorioideae</taxon>
        <taxon>Cichorieae</taxon>
        <taxon>Cichoriinae</taxon>
        <taxon>Cichorium</taxon>
    </lineage>
</organism>
<reference evidence="2" key="1">
    <citation type="journal article" date="2022" name="Mol. Ecol. Resour.">
        <title>The genomes of chicory, endive, great burdock and yacon provide insights into Asteraceae palaeo-polyploidization history and plant inulin production.</title>
        <authorList>
            <person name="Fan W."/>
            <person name="Wang S."/>
            <person name="Wang H."/>
            <person name="Wang A."/>
            <person name="Jiang F."/>
            <person name="Liu H."/>
            <person name="Zhao H."/>
            <person name="Xu D."/>
            <person name="Zhang Y."/>
        </authorList>
    </citation>
    <scope>NUCLEOTIDE SEQUENCE [LARGE SCALE GENOMIC DNA]</scope>
    <source>
        <strain evidence="2">cv. Punajuju</strain>
    </source>
</reference>
<proteinExistence type="predicted"/>